<dbReference type="EMBL" id="CP150886">
    <property type="protein sequence ID" value="WZB88971.1"/>
    <property type="molecule type" value="Genomic_DNA"/>
</dbReference>
<sequence>MILILTIDNANIGDTDYLDIANLLSSHNYSVLSIADIDDALKIAKNINFEMILCCSFTQSVISTISIIPKFGEVVRKLRTNLHTQHYPFRGRQRS</sequence>
<reference evidence="1 2" key="1">
    <citation type="submission" date="2024-04" db="EMBL/GenBank/DDBJ databases">
        <title>Okeanomitos corallinicola gen. &amp; sp. nov. (Nostocales, Cyanobacteria), a new toxic marine heterocyst-forming cyanobacterium from a coral reef.</title>
        <authorList>
            <person name="Li H."/>
            <person name="Li R."/>
            <person name="Kang J."/>
            <person name="Hii K.S."/>
            <person name="Mohamed H.F."/>
            <person name="Xu X."/>
            <person name="Luo Z."/>
        </authorList>
    </citation>
    <scope>NUCLEOTIDE SEQUENCE [LARGE SCALE GENOMIC DNA]</scope>
    <source>
        <strain evidence="1 2">TIOX110</strain>
    </source>
</reference>
<accession>A0ABZ2UUA6</accession>
<evidence type="ECO:0000313" key="1">
    <source>
        <dbReference type="EMBL" id="WZB88971.1"/>
    </source>
</evidence>
<dbReference type="RefSeq" id="WP_353931876.1">
    <property type="nucleotide sequence ID" value="NZ_CP150886.1"/>
</dbReference>
<protein>
    <submittedName>
        <fullName evidence="1">Uncharacterized protein</fullName>
    </submittedName>
</protein>
<evidence type="ECO:0000313" key="2">
    <source>
        <dbReference type="Proteomes" id="UP001483337"/>
    </source>
</evidence>
<organism evidence="1 2">
    <name type="scientific">Okeanomitos corallinicola TIOX110</name>
    <dbReference type="NCBI Taxonomy" id="3133117"/>
    <lineage>
        <taxon>Bacteria</taxon>
        <taxon>Bacillati</taxon>
        <taxon>Cyanobacteriota</taxon>
        <taxon>Cyanophyceae</taxon>
        <taxon>Nostocales</taxon>
        <taxon>Aphanizomenonaceae</taxon>
        <taxon>Okeanomitos</taxon>
    </lineage>
</organism>
<keyword evidence="2" id="KW-1185">Reference proteome</keyword>
<gene>
    <name evidence="1" type="ORF">WJM97_04635</name>
</gene>
<proteinExistence type="predicted"/>
<name>A0ABZ2UUA6_9CYAN</name>
<dbReference type="Proteomes" id="UP001483337">
    <property type="component" value="Chromosome"/>
</dbReference>